<accession>A0A0E0HC05</accession>
<reference evidence="2" key="1">
    <citation type="submission" date="2015-04" db="UniProtKB">
        <authorList>
            <consortium name="EnsemblPlants"/>
        </authorList>
    </citation>
    <scope>IDENTIFICATION</scope>
    <source>
        <strain evidence="2">SL10</strain>
    </source>
</reference>
<dbReference type="OMA" id="LLCWEHA"/>
<evidence type="ECO:0000313" key="2">
    <source>
        <dbReference type="EnsemblPlants" id="ONIVA05G10480.1"/>
    </source>
</evidence>
<reference evidence="2" key="2">
    <citation type="submission" date="2018-04" db="EMBL/GenBank/DDBJ databases">
        <title>OnivRS2 (Oryza nivara Reference Sequence Version 2).</title>
        <authorList>
            <person name="Zhang J."/>
            <person name="Kudrna D."/>
            <person name="Lee S."/>
            <person name="Talag J."/>
            <person name="Rajasekar S."/>
            <person name="Welchert J."/>
            <person name="Hsing Y.-I."/>
            <person name="Wing R.A."/>
        </authorList>
    </citation>
    <scope>NUCLEOTIDE SEQUENCE [LARGE SCALE GENOMIC DNA]</scope>
    <source>
        <strain evidence="2">SL10</strain>
    </source>
</reference>
<name>A0A0E0HC05_ORYNI</name>
<dbReference type="AlphaFoldDB" id="A0A0E0HC05"/>
<dbReference type="Proteomes" id="UP000006591">
    <property type="component" value="Chromosome 5"/>
</dbReference>
<feature type="region of interest" description="Disordered" evidence="1">
    <location>
        <begin position="1"/>
        <end position="32"/>
    </location>
</feature>
<dbReference type="HOGENOM" id="CLU_093994_0_0_1"/>
<sequence length="267" mass="30020">MEAPTTPAGVQSCPEQTSTAKPPSIPEAASATHGGYGVQGQFLTKCSITHWTYLSKRPTIGHCAQERRNVQSSLWQRKDARFLCEGMHHVLKDNQLSLVLAKAMRDQKTTLQPVRQLMAVSNNSSNTSVLPLALTAVATHSDSNNIVTKVMSSLLCWEHAQREECTSKIHQQSLQDYRISTSRADEARKSMIYFSCGETAQFFSSDCNQRLKHQTSMWLSTSAMHLIMLQFRGTTTNSRNPHDVSRKLAEIVPYMGKKYPRIMFRNV</sequence>
<evidence type="ECO:0000256" key="1">
    <source>
        <dbReference type="SAM" id="MobiDB-lite"/>
    </source>
</evidence>
<proteinExistence type="predicted"/>
<protein>
    <submittedName>
        <fullName evidence="2">Uncharacterized protein</fullName>
    </submittedName>
</protein>
<dbReference type="EnsemblPlants" id="ONIVA05G10480.1">
    <property type="protein sequence ID" value="ONIVA05G10480.1"/>
    <property type="gene ID" value="ONIVA05G10480"/>
</dbReference>
<organism evidence="2">
    <name type="scientific">Oryza nivara</name>
    <name type="common">Indian wild rice</name>
    <name type="synonym">Oryza sativa f. spontanea</name>
    <dbReference type="NCBI Taxonomy" id="4536"/>
    <lineage>
        <taxon>Eukaryota</taxon>
        <taxon>Viridiplantae</taxon>
        <taxon>Streptophyta</taxon>
        <taxon>Embryophyta</taxon>
        <taxon>Tracheophyta</taxon>
        <taxon>Spermatophyta</taxon>
        <taxon>Magnoliopsida</taxon>
        <taxon>Liliopsida</taxon>
        <taxon>Poales</taxon>
        <taxon>Poaceae</taxon>
        <taxon>BOP clade</taxon>
        <taxon>Oryzoideae</taxon>
        <taxon>Oryzeae</taxon>
        <taxon>Oryzinae</taxon>
        <taxon>Oryza</taxon>
    </lineage>
</organism>
<dbReference type="Gramene" id="ONIVA05G10480.1">
    <property type="protein sequence ID" value="ONIVA05G10480.1"/>
    <property type="gene ID" value="ONIVA05G10480"/>
</dbReference>
<keyword evidence="3" id="KW-1185">Reference proteome</keyword>
<evidence type="ECO:0000313" key="3">
    <source>
        <dbReference type="Proteomes" id="UP000006591"/>
    </source>
</evidence>